<evidence type="ECO:0000313" key="3">
    <source>
        <dbReference type="Proteomes" id="UP000326950"/>
    </source>
</evidence>
<proteinExistence type="predicted"/>
<keyword evidence="3" id="KW-1185">Reference proteome</keyword>
<reference evidence="2 3" key="1">
    <citation type="submission" date="2019-04" db="EMBL/GenBank/DDBJ databases">
        <title>Friends and foes A comparative genomics study of 23 Aspergillus species from section Flavi.</title>
        <authorList>
            <consortium name="DOE Joint Genome Institute"/>
            <person name="Kjaerbolling I."/>
            <person name="Vesth T."/>
            <person name="Frisvad J.C."/>
            <person name="Nybo J.L."/>
            <person name="Theobald S."/>
            <person name="Kildgaard S."/>
            <person name="Isbrandt T."/>
            <person name="Kuo A."/>
            <person name="Sato A."/>
            <person name="Lyhne E.K."/>
            <person name="Kogle M.E."/>
            <person name="Wiebenga A."/>
            <person name="Kun R.S."/>
            <person name="Lubbers R.J."/>
            <person name="Makela M.R."/>
            <person name="Barry K."/>
            <person name="Chovatia M."/>
            <person name="Clum A."/>
            <person name="Daum C."/>
            <person name="Haridas S."/>
            <person name="He G."/>
            <person name="LaButti K."/>
            <person name="Lipzen A."/>
            <person name="Mondo S."/>
            <person name="Riley R."/>
            <person name="Salamov A."/>
            <person name="Simmons B.A."/>
            <person name="Magnuson J.K."/>
            <person name="Henrissat B."/>
            <person name="Mortensen U.H."/>
            <person name="Larsen T.O."/>
            <person name="Devries R.P."/>
            <person name="Grigoriev I.V."/>
            <person name="Machida M."/>
            <person name="Baker S.E."/>
            <person name="Andersen M.R."/>
        </authorList>
    </citation>
    <scope>NUCLEOTIDE SEQUENCE [LARGE SCALE GENOMIC DNA]</scope>
    <source>
        <strain evidence="2 3">CBS 117626</strain>
    </source>
</reference>
<dbReference type="EMBL" id="ML738678">
    <property type="protein sequence ID" value="KAE8159255.1"/>
    <property type="molecule type" value="Genomic_DNA"/>
</dbReference>
<evidence type="ECO:0000256" key="1">
    <source>
        <dbReference type="SAM" id="MobiDB-lite"/>
    </source>
</evidence>
<protein>
    <submittedName>
        <fullName evidence="2">Uncharacterized protein</fullName>
    </submittedName>
</protein>
<gene>
    <name evidence="2" type="ORF">BDV40DRAFT_303412</name>
</gene>
<feature type="region of interest" description="Disordered" evidence="1">
    <location>
        <begin position="78"/>
        <end position="114"/>
    </location>
</feature>
<accession>A0A5N6UKU5</accession>
<feature type="compositionally biased region" description="Basic and acidic residues" evidence="1">
    <location>
        <begin position="78"/>
        <end position="90"/>
    </location>
</feature>
<dbReference type="OrthoDB" id="3531694at2759"/>
<name>A0A5N6UKU5_ASPTM</name>
<sequence length="114" mass="12835">MSSITKRFMSFVGKNTLEDIVDPKLRALVKGYCDNQEKKDPRCKKANLRGTELHDSHDDPTDKKKVISIRFLDDNDRRVGTGHLHEDGTAKFRYKQNPNAAGKGFEDSPDGSNA</sequence>
<dbReference type="Proteomes" id="UP000326950">
    <property type="component" value="Unassembled WGS sequence"/>
</dbReference>
<evidence type="ECO:0000313" key="2">
    <source>
        <dbReference type="EMBL" id="KAE8159255.1"/>
    </source>
</evidence>
<dbReference type="AlphaFoldDB" id="A0A5N6UKU5"/>
<organism evidence="2 3">
    <name type="scientific">Aspergillus tamarii</name>
    <dbReference type="NCBI Taxonomy" id="41984"/>
    <lineage>
        <taxon>Eukaryota</taxon>
        <taxon>Fungi</taxon>
        <taxon>Dikarya</taxon>
        <taxon>Ascomycota</taxon>
        <taxon>Pezizomycotina</taxon>
        <taxon>Eurotiomycetes</taxon>
        <taxon>Eurotiomycetidae</taxon>
        <taxon>Eurotiales</taxon>
        <taxon>Aspergillaceae</taxon>
        <taxon>Aspergillus</taxon>
        <taxon>Aspergillus subgen. Circumdati</taxon>
    </lineage>
</organism>